<dbReference type="Gene3D" id="1.10.150.240">
    <property type="entry name" value="Putative phosphatase, domain 2"/>
    <property type="match status" value="1"/>
</dbReference>
<dbReference type="InterPro" id="IPR006439">
    <property type="entry name" value="HAD-SF_hydro_IA"/>
</dbReference>
<dbReference type="SUPFAM" id="SSF56784">
    <property type="entry name" value="HAD-like"/>
    <property type="match status" value="1"/>
</dbReference>
<dbReference type="InterPro" id="IPR036412">
    <property type="entry name" value="HAD-like_sf"/>
</dbReference>
<gene>
    <name evidence="1" type="ORF">GCM10009721_20190</name>
</gene>
<sequence length="221" mass="23625">MADMIDTVILDVDGTLVDSNYHHSLAWSRAFSRCGLDVPLWRIHRAIGMGGDKLVAEVTDQGTEEQQGDALRDKWTEEFDQLIGEVRPFAGTRPLLDTLKERGLLVVLASSGQTQHVETFLDLFDGRSVADAWTTADDAEESKPAADLLHAALDRVHGSSAVMVGDATWDARAAGAAGMPSLGLRTGGFGEAELIEAGAAAVFEGPAALRDAVAEGLLQRW</sequence>
<keyword evidence="2" id="KW-1185">Reference proteome</keyword>
<dbReference type="SFLD" id="SFLDG01129">
    <property type="entry name" value="C1.5:_HAD__Beta-PGM__Phosphata"/>
    <property type="match status" value="1"/>
</dbReference>
<comment type="caution">
    <text evidence="1">The sequence shown here is derived from an EMBL/GenBank/DDBJ whole genome shotgun (WGS) entry which is preliminary data.</text>
</comment>
<dbReference type="PANTHER" id="PTHR43434:SF16">
    <property type="entry name" value="BLL8046 PROTEIN"/>
    <property type="match status" value="1"/>
</dbReference>
<reference evidence="2" key="1">
    <citation type="journal article" date="2019" name="Int. J. Syst. Evol. Microbiol.">
        <title>The Global Catalogue of Microorganisms (GCM) 10K type strain sequencing project: providing services to taxonomists for standard genome sequencing and annotation.</title>
        <authorList>
            <consortium name="The Broad Institute Genomics Platform"/>
            <consortium name="The Broad Institute Genome Sequencing Center for Infectious Disease"/>
            <person name="Wu L."/>
            <person name="Ma J."/>
        </authorList>
    </citation>
    <scope>NUCLEOTIDE SEQUENCE [LARGE SCALE GENOMIC DNA]</scope>
    <source>
        <strain evidence="2">JCM 1365</strain>
    </source>
</reference>
<evidence type="ECO:0000313" key="1">
    <source>
        <dbReference type="EMBL" id="GGM94008.1"/>
    </source>
</evidence>
<protein>
    <submittedName>
        <fullName evidence="1">Haloacid dehalogenase</fullName>
    </submittedName>
</protein>
<proteinExistence type="predicted"/>
<dbReference type="Proteomes" id="UP000623461">
    <property type="component" value="Unassembled WGS sequence"/>
</dbReference>
<dbReference type="Gene3D" id="3.40.50.1000">
    <property type="entry name" value="HAD superfamily/HAD-like"/>
    <property type="match status" value="1"/>
</dbReference>
<dbReference type="InterPro" id="IPR041492">
    <property type="entry name" value="HAD_2"/>
</dbReference>
<dbReference type="SFLD" id="SFLDS00003">
    <property type="entry name" value="Haloacid_Dehalogenase"/>
    <property type="match status" value="1"/>
</dbReference>
<dbReference type="InterPro" id="IPR023214">
    <property type="entry name" value="HAD_sf"/>
</dbReference>
<organism evidence="1 2">
    <name type="scientific">Terrabacter tumescens</name>
    <dbReference type="NCBI Taxonomy" id="60443"/>
    <lineage>
        <taxon>Bacteria</taxon>
        <taxon>Bacillati</taxon>
        <taxon>Actinomycetota</taxon>
        <taxon>Actinomycetes</taxon>
        <taxon>Micrococcales</taxon>
        <taxon>Intrasporangiaceae</taxon>
        <taxon>Terrabacter</taxon>
    </lineage>
</organism>
<name>A0ABQ2HWU5_9MICO</name>
<dbReference type="PANTHER" id="PTHR43434">
    <property type="entry name" value="PHOSPHOGLYCOLATE PHOSPHATASE"/>
    <property type="match status" value="1"/>
</dbReference>
<evidence type="ECO:0000313" key="2">
    <source>
        <dbReference type="Proteomes" id="UP000623461"/>
    </source>
</evidence>
<dbReference type="NCBIfam" id="TIGR01549">
    <property type="entry name" value="HAD-SF-IA-v1"/>
    <property type="match status" value="1"/>
</dbReference>
<dbReference type="InterPro" id="IPR050155">
    <property type="entry name" value="HAD-like_hydrolase_sf"/>
</dbReference>
<accession>A0ABQ2HWU5</accession>
<dbReference type="Pfam" id="PF13419">
    <property type="entry name" value="HAD_2"/>
    <property type="match status" value="1"/>
</dbReference>
<dbReference type="InterPro" id="IPR023198">
    <property type="entry name" value="PGP-like_dom2"/>
</dbReference>
<dbReference type="EMBL" id="BMNZ01000003">
    <property type="protein sequence ID" value="GGM94008.1"/>
    <property type="molecule type" value="Genomic_DNA"/>
</dbReference>